<dbReference type="AlphaFoldDB" id="A0A067Q2Y6"/>
<organism evidence="1 2">
    <name type="scientific">Jaapia argillacea MUCL 33604</name>
    <dbReference type="NCBI Taxonomy" id="933084"/>
    <lineage>
        <taxon>Eukaryota</taxon>
        <taxon>Fungi</taxon>
        <taxon>Dikarya</taxon>
        <taxon>Basidiomycota</taxon>
        <taxon>Agaricomycotina</taxon>
        <taxon>Agaricomycetes</taxon>
        <taxon>Agaricomycetidae</taxon>
        <taxon>Jaapiales</taxon>
        <taxon>Jaapiaceae</taxon>
        <taxon>Jaapia</taxon>
    </lineage>
</organism>
<evidence type="ECO:0000313" key="2">
    <source>
        <dbReference type="Proteomes" id="UP000027265"/>
    </source>
</evidence>
<reference evidence="2" key="1">
    <citation type="journal article" date="2014" name="Proc. Natl. Acad. Sci. U.S.A.">
        <title>Extensive sampling of basidiomycete genomes demonstrates inadequacy of the white-rot/brown-rot paradigm for wood decay fungi.</title>
        <authorList>
            <person name="Riley R."/>
            <person name="Salamov A.A."/>
            <person name="Brown D.W."/>
            <person name="Nagy L.G."/>
            <person name="Floudas D."/>
            <person name="Held B.W."/>
            <person name="Levasseur A."/>
            <person name="Lombard V."/>
            <person name="Morin E."/>
            <person name="Otillar R."/>
            <person name="Lindquist E.A."/>
            <person name="Sun H."/>
            <person name="LaButti K.M."/>
            <person name="Schmutz J."/>
            <person name="Jabbour D."/>
            <person name="Luo H."/>
            <person name="Baker S.E."/>
            <person name="Pisabarro A.G."/>
            <person name="Walton J.D."/>
            <person name="Blanchette R.A."/>
            <person name="Henrissat B."/>
            <person name="Martin F."/>
            <person name="Cullen D."/>
            <person name="Hibbett D.S."/>
            <person name="Grigoriev I.V."/>
        </authorList>
    </citation>
    <scope>NUCLEOTIDE SEQUENCE [LARGE SCALE GENOMIC DNA]</scope>
    <source>
        <strain evidence="2">MUCL 33604</strain>
    </source>
</reference>
<protein>
    <submittedName>
        <fullName evidence="1">Uncharacterized protein</fullName>
    </submittedName>
</protein>
<dbReference type="InParanoid" id="A0A067Q2Y6"/>
<evidence type="ECO:0000313" key="1">
    <source>
        <dbReference type="EMBL" id="KDQ60520.1"/>
    </source>
</evidence>
<dbReference type="HOGENOM" id="CLU_2441171_0_0_1"/>
<dbReference type="Proteomes" id="UP000027265">
    <property type="component" value="Unassembled WGS sequence"/>
</dbReference>
<gene>
    <name evidence="1" type="ORF">JAAARDRAFT_608590</name>
</gene>
<keyword evidence="2" id="KW-1185">Reference proteome</keyword>
<name>A0A067Q2Y6_9AGAM</name>
<accession>A0A067Q2Y6</accession>
<sequence>MTSSLREWLAYFGRIVLWVWGWAGSMRPRSDFIVKIGEFAHIFGRLPRHHHCHRTKVIPSLYPYRPSPNFRSCFSQIRSGFVSLCILWAL</sequence>
<dbReference type="EMBL" id="KL197714">
    <property type="protein sequence ID" value="KDQ60520.1"/>
    <property type="molecule type" value="Genomic_DNA"/>
</dbReference>
<proteinExistence type="predicted"/>